<evidence type="ECO:0000313" key="4">
    <source>
        <dbReference type="Proteomes" id="UP001165740"/>
    </source>
</evidence>
<dbReference type="AlphaFoldDB" id="A0A9W2YPA5"/>
<dbReference type="RefSeq" id="XP_055864552.1">
    <property type="nucleotide sequence ID" value="XM_056008577.1"/>
</dbReference>
<dbReference type="OrthoDB" id="2152435at2759"/>
<protein>
    <submittedName>
        <fullName evidence="5">Coiled-coil domain-containing protein 112-like isoform X1</fullName>
    </submittedName>
</protein>
<organism evidence="4 5">
    <name type="scientific">Biomphalaria glabrata</name>
    <name type="common">Bloodfluke planorb</name>
    <name type="synonym">Freshwater snail</name>
    <dbReference type="NCBI Taxonomy" id="6526"/>
    <lineage>
        <taxon>Eukaryota</taxon>
        <taxon>Metazoa</taxon>
        <taxon>Spiralia</taxon>
        <taxon>Lophotrochozoa</taxon>
        <taxon>Mollusca</taxon>
        <taxon>Gastropoda</taxon>
        <taxon>Heterobranchia</taxon>
        <taxon>Euthyneura</taxon>
        <taxon>Panpulmonata</taxon>
        <taxon>Hygrophila</taxon>
        <taxon>Lymnaeoidea</taxon>
        <taxon>Planorbidae</taxon>
        <taxon>Biomphalaria</taxon>
    </lineage>
</organism>
<reference evidence="5" key="1">
    <citation type="submission" date="2025-08" db="UniProtKB">
        <authorList>
            <consortium name="RefSeq"/>
        </authorList>
    </citation>
    <scope>IDENTIFICATION</scope>
</reference>
<dbReference type="PANTHER" id="PTHR21549">
    <property type="entry name" value="MUTATED IN BLADDER CANCER 1"/>
    <property type="match status" value="1"/>
</dbReference>
<evidence type="ECO:0000313" key="5">
    <source>
        <dbReference type="RefSeq" id="XP_055864552.1"/>
    </source>
</evidence>
<accession>A0A9W2YPA5</accession>
<sequence length="488" mass="58841">MATSNLFQKSSKQSSQLTALKRKTEQFKKGELLREIQKLNVQIQALEREKFTHIYSKRSEFRQDFTPLEDEELKMTDERQTEKIKTKQQLEKISQMVKKFHRELRDVKPTPEFVEKLKMIMEEIEGTISTFKEQQKVKYDELMRFERTFLQELEQLESKFESWNQASESEIKISSAPSARSLASDMDVTKNLPPEVAAFDKFVAQSGGHRGGWDEHDHQTFVRYRNMYKGRIVFLDHVKPLLPVRTESEIREHETWYQEYLFLKDNKKYAIKKWREKKEEEREDAVTQVEEELVKAKEEERKRGQQTESAEEKIERCKQLNAWRVQKELEKAMKEERTIKQEVEKKKKQEEERKKQIEAKKMVEEFRHQKQMEEEMLKMLDEERKQQEMERKKELISKEISRFRSRDNQRLAEKQEKEKEKEEKKKEKQRKLEALRSQVAVEVPRDPERLLQPTAGWKERLKSPNPFANTPVINMPHRAIPSWRQGMF</sequence>
<feature type="coiled-coil region" evidence="2">
    <location>
        <begin position="264"/>
        <end position="302"/>
    </location>
</feature>
<feature type="region of interest" description="Disordered" evidence="3">
    <location>
        <begin position="383"/>
        <end position="474"/>
    </location>
</feature>
<keyword evidence="1 2" id="KW-0175">Coiled coil</keyword>
<evidence type="ECO:0000256" key="2">
    <source>
        <dbReference type="SAM" id="Coils"/>
    </source>
</evidence>
<dbReference type="GeneID" id="106073713"/>
<gene>
    <name evidence="5" type="primary">LOC106073713</name>
</gene>
<evidence type="ECO:0000256" key="3">
    <source>
        <dbReference type="SAM" id="MobiDB-lite"/>
    </source>
</evidence>
<name>A0A9W2YPA5_BIOGL</name>
<dbReference type="InterPro" id="IPR039902">
    <property type="entry name" value="CCDC148/CCDC112"/>
</dbReference>
<dbReference type="OMA" id="HRAVPAW"/>
<dbReference type="Proteomes" id="UP001165740">
    <property type="component" value="Chromosome 1"/>
</dbReference>
<dbReference type="PANTHER" id="PTHR21549:SF0">
    <property type="entry name" value="COILED-COIL DOMAIN-CONTAINING PROTEIN 112"/>
    <property type="match status" value="1"/>
</dbReference>
<feature type="compositionally biased region" description="Basic and acidic residues" evidence="3">
    <location>
        <begin position="383"/>
        <end position="434"/>
    </location>
</feature>
<proteinExistence type="predicted"/>
<keyword evidence="4" id="KW-1185">Reference proteome</keyword>
<evidence type="ECO:0000256" key="1">
    <source>
        <dbReference type="ARBA" id="ARBA00023054"/>
    </source>
</evidence>